<dbReference type="InterPro" id="IPR036005">
    <property type="entry name" value="Creatinase/aminopeptidase-like"/>
</dbReference>
<dbReference type="Pfam" id="PF00557">
    <property type="entry name" value="Peptidase_M24"/>
    <property type="match status" value="1"/>
</dbReference>
<evidence type="ECO:0000256" key="1">
    <source>
        <dbReference type="SAM" id="SignalP"/>
    </source>
</evidence>
<name>A0ABY9X829_9BACT</name>
<sequence>MKNTWSRRLLVPLFLFTSACATTSPATSAPGASVPERPFGTLRDQATRQQAWLRERMEKALPTLMRQYGIEMWVISMREYNEDPVFPALVAPTTFAARRRTIYVFHDRGPELGVERLALGGGTQGGVYEARRAQLQVDGGGVTRQAELWGPDQWKVLKAVLEERKPKVIGINVSRTFAFADGLTHGEYEGMAEALGTEWTSRMKPAEGLAVDLIAWRGEDEARFYEDLTKLAWNIIETGFSNQVITPGKTRTSDVVWWMRQRVNDLGLGTWFQPSVEVQRQGKTEEELGQDPVIERGDVLHCDFGVTALRLNTDTQHMGYVLREGETDAPAGLKAALARSNRLQDIVFEELRPGRTGNEILKASRERMKSEGIEGTVYSHPIGLNGHGAGPMIGLWDRQEGVPGNGDHKVIPNQWFSIELQATSPVPEWGGQKVRSAQEEDVTLDATGKVRWALKRQTAFHLVR</sequence>
<organism evidence="3 4">
    <name type="scientific">Archangium minus</name>
    <dbReference type="NCBI Taxonomy" id="83450"/>
    <lineage>
        <taxon>Bacteria</taxon>
        <taxon>Pseudomonadati</taxon>
        <taxon>Myxococcota</taxon>
        <taxon>Myxococcia</taxon>
        <taxon>Myxococcales</taxon>
        <taxon>Cystobacterineae</taxon>
        <taxon>Archangiaceae</taxon>
        <taxon>Archangium</taxon>
    </lineage>
</organism>
<keyword evidence="3" id="KW-0031">Aminopeptidase</keyword>
<dbReference type="PROSITE" id="PS51257">
    <property type="entry name" value="PROKAR_LIPOPROTEIN"/>
    <property type="match status" value="1"/>
</dbReference>
<feature type="chain" id="PRO_5045308560" evidence="1">
    <location>
        <begin position="22"/>
        <end position="464"/>
    </location>
</feature>
<feature type="domain" description="Peptidase M24" evidence="2">
    <location>
        <begin position="244"/>
        <end position="431"/>
    </location>
</feature>
<keyword evidence="4" id="KW-1185">Reference proteome</keyword>
<evidence type="ECO:0000259" key="2">
    <source>
        <dbReference type="Pfam" id="PF00557"/>
    </source>
</evidence>
<dbReference type="Gene3D" id="3.90.230.10">
    <property type="entry name" value="Creatinase/methionine aminopeptidase superfamily"/>
    <property type="match status" value="1"/>
</dbReference>
<reference evidence="3 4" key="1">
    <citation type="submission" date="2019-08" db="EMBL/GenBank/DDBJ databases">
        <title>Archangium and Cystobacter genomes.</title>
        <authorList>
            <person name="Chen I.-C.K."/>
            <person name="Wielgoss S."/>
        </authorList>
    </citation>
    <scope>NUCLEOTIDE SEQUENCE [LARGE SCALE GENOMIC DNA]</scope>
    <source>
        <strain evidence="3 4">Cbm 6</strain>
    </source>
</reference>
<dbReference type="InterPro" id="IPR000994">
    <property type="entry name" value="Pept_M24"/>
</dbReference>
<dbReference type="SUPFAM" id="SSF55920">
    <property type="entry name" value="Creatinase/aminopeptidase"/>
    <property type="match status" value="1"/>
</dbReference>
<keyword evidence="3" id="KW-0378">Hydrolase</keyword>
<evidence type="ECO:0000313" key="4">
    <source>
        <dbReference type="Proteomes" id="UP001611383"/>
    </source>
</evidence>
<gene>
    <name evidence="3" type="ORF">F0U60_51045</name>
</gene>
<accession>A0ABY9X829</accession>
<feature type="signal peptide" evidence="1">
    <location>
        <begin position="1"/>
        <end position="21"/>
    </location>
</feature>
<proteinExistence type="predicted"/>
<protein>
    <submittedName>
        <fullName evidence="3">Aminopeptidase P family protein</fullName>
    </submittedName>
</protein>
<dbReference type="EMBL" id="CP043494">
    <property type="protein sequence ID" value="WNG51555.1"/>
    <property type="molecule type" value="Genomic_DNA"/>
</dbReference>
<keyword evidence="3" id="KW-0645">Protease</keyword>
<evidence type="ECO:0000313" key="3">
    <source>
        <dbReference type="EMBL" id="WNG51555.1"/>
    </source>
</evidence>
<dbReference type="GO" id="GO:0004177">
    <property type="term" value="F:aminopeptidase activity"/>
    <property type="evidence" value="ECO:0007669"/>
    <property type="project" value="UniProtKB-KW"/>
</dbReference>
<dbReference type="RefSeq" id="WP_395811821.1">
    <property type="nucleotide sequence ID" value="NZ_CP043494.1"/>
</dbReference>
<dbReference type="Proteomes" id="UP001611383">
    <property type="component" value="Chromosome"/>
</dbReference>
<keyword evidence="1" id="KW-0732">Signal</keyword>